<dbReference type="InterPro" id="IPR001251">
    <property type="entry name" value="CRAL-TRIO_dom"/>
</dbReference>
<dbReference type="InterPro" id="IPR002589">
    <property type="entry name" value="Macro_dom"/>
</dbReference>
<evidence type="ECO:0000259" key="2">
    <source>
        <dbReference type="PROSITE" id="PS50191"/>
    </source>
</evidence>
<feature type="domain" description="CRAL-TRIO" evidence="2">
    <location>
        <begin position="356"/>
        <end position="513"/>
    </location>
</feature>
<dbReference type="PANTHER" id="PTHR11106">
    <property type="entry name" value="GANGLIOSIDE INDUCED DIFFERENTIATION ASSOCIATED PROTEIN 2-RELATED"/>
    <property type="match status" value="1"/>
</dbReference>
<proteinExistence type="inferred from homology"/>
<dbReference type="SUPFAM" id="SSF52949">
    <property type="entry name" value="Macro domain-like"/>
    <property type="match status" value="1"/>
</dbReference>
<organism evidence="4 5">
    <name type="scientific">Cherax quadricarinatus</name>
    <name type="common">Australian red claw crayfish</name>
    <dbReference type="NCBI Taxonomy" id="27406"/>
    <lineage>
        <taxon>Eukaryota</taxon>
        <taxon>Metazoa</taxon>
        <taxon>Ecdysozoa</taxon>
        <taxon>Arthropoda</taxon>
        <taxon>Crustacea</taxon>
        <taxon>Multicrustacea</taxon>
        <taxon>Malacostraca</taxon>
        <taxon>Eumalacostraca</taxon>
        <taxon>Eucarida</taxon>
        <taxon>Decapoda</taxon>
        <taxon>Pleocyemata</taxon>
        <taxon>Astacidea</taxon>
        <taxon>Parastacoidea</taxon>
        <taxon>Parastacidae</taxon>
        <taxon>Cherax</taxon>
    </lineage>
</organism>
<keyword evidence="5" id="KW-1185">Reference proteome</keyword>
<dbReference type="CDD" id="cd02905">
    <property type="entry name" value="Macro_GDAP2-like"/>
    <property type="match status" value="1"/>
</dbReference>
<evidence type="ECO:0008006" key="6">
    <source>
        <dbReference type="Google" id="ProtNLM"/>
    </source>
</evidence>
<dbReference type="SUPFAM" id="SSF52087">
    <property type="entry name" value="CRAL/TRIO domain"/>
    <property type="match status" value="1"/>
</dbReference>
<comment type="similarity">
    <text evidence="1">Belongs to the GDAP2 family.</text>
</comment>
<evidence type="ECO:0000259" key="3">
    <source>
        <dbReference type="PROSITE" id="PS51154"/>
    </source>
</evidence>
<dbReference type="PANTHER" id="PTHR11106:SF72">
    <property type="entry name" value="GANGLIOSIDE-INDUCED DIFFERENTIATION-ASSOCIATED PROTEIN 2"/>
    <property type="match status" value="1"/>
</dbReference>
<evidence type="ECO:0000313" key="4">
    <source>
        <dbReference type="EMBL" id="KAK8730521.1"/>
    </source>
</evidence>
<evidence type="ECO:0000313" key="5">
    <source>
        <dbReference type="Proteomes" id="UP001445076"/>
    </source>
</evidence>
<dbReference type="CDD" id="cd00170">
    <property type="entry name" value="SEC14"/>
    <property type="match status" value="1"/>
</dbReference>
<comment type="caution">
    <text evidence="4">The sequence shown here is derived from an EMBL/GenBank/DDBJ whole genome shotgun (WGS) entry which is preliminary data.</text>
</comment>
<dbReference type="EMBL" id="JARKIK010000064">
    <property type="protein sequence ID" value="KAK8730521.1"/>
    <property type="molecule type" value="Genomic_DNA"/>
</dbReference>
<dbReference type="Pfam" id="PF01661">
    <property type="entry name" value="Macro"/>
    <property type="match status" value="1"/>
</dbReference>
<dbReference type="Proteomes" id="UP001445076">
    <property type="component" value="Unassembled WGS sequence"/>
</dbReference>
<feature type="domain" description="Macro" evidence="3">
    <location>
        <begin position="40"/>
        <end position="221"/>
    </location>
</feature>
<dbReference type="AlphaFoldDB" id="A0AAW0WU80"/>
<dbReference type="PROSITE" id="PS51154">
    <property type="entry name" value="MACRO"/>
    <property type="match status" value="1"/>
</dbReference>
<reference evidence="4 5" key="1">
    <citation type="journal article" date="2024" name="BMC Genomics">
        <title>Genome assembly of redclaw crayfish (Cherax quadricarinatus) provides insights into its immune adaptation and hypoxia tolerance.</title>
        <authorList>
            <person name="Liu Z."/>
            <person name="Zheng J."/>
            <person name="Li H."/>
            <person name="Fang K."/>
            <person name="Wang S."/>
            <person name="He J."/>
            <person name="Zhou D."/>
            <person name="Weng S."/>
            <person name="Chi M."/>
            <person name="Gu Z."/>
            <person name="He J."/>
            <person name="Li F."/>
            <person name="Wang M."/>
        </authorList>
    </citation>
    <scope>NUCLEOTIDE SEQUENCE [LARGE SCALE GENOMIC DNA]</scope>
    <source>
        <strain evidence="4">ZL_2023a</strain>
    </source>
</reference>
<dbReference type="Gene3D" id="3.40.220.10">
    <property type="entry name" value="Leucine Aminopeptidase, subunit E, domain 1"/>
    <property type="match status" value="1"/>
</dbReference>
<sequence length="525" mass="59970">MEPLGVNPHIVDVWSLPTWAALEPGTPPMLPPQPTSNHNIPPFRVNKTLNNKICLWAGDITCLNAEGIVHSTNETLNERNGYSERLLYKAGSELKNELYNTIKTCRTGEVCVTDGYKLSARYVIHTVGPRYNIKYQTAAESALYNCYRRTLECAVEKKMRSLAFCVINSVRRGFPPDQGAHIALRTVRRFLEHWGQNLERILFVADSIDVSIYEILMPLYFPRSSQEEDSSCYLLPVDLGDEYGEPVIPGRQIRIIDNPQHTYQDVEDSTDLASQFQSSVSIGEHSFSQMEEDIDKQRLLGGQPSYATADPEIASMTSDLQHKQRCSSGSQPVMENALQHTTPTGDGYERLLRRAKNEDLSEVSGIGCLYQCGVDKFGRPVIIFIGKWFKFNEINLDKALLYLIYLLDPLVKGDYVVLYFHTITGTENHPSLSWIRQIYEALEYKYKKNLKAFYIVHPTLWTKIMTWWFTTFMAPQIKHKVHSVPGVEYLYDIIDPDQLEIPAYITEHDMTINGIRYYRPGAISS</sequence>
<dbReference type="Gene3D" id="3.40.525.10">
    <property type="entry name" value="CRAL-TRIO lipid binding domain"/>
    <property type="match status" value="1"/>
</dbReference>
<dbReference type="Pfam" id="PF13716">
    <property type="entry name" value="CRAL_TRIO_2"/>
    <property type="match status" value="1"/>
</dbReference>
<protein>
    <recommendedName>
        <fullName evidence="6">Protein GDAP2 homolog</fullName>
    </recommendedName>
</protein>
<dbReference type="InterPro" id="IPR035793">
    <property type="entry name" value="Macro_GDAP2"/>
</dbReference>
<gene>
    <name evidence="4" type="ORF">OTU49_008050</name>
</gene>
<dbReference type="PROSITE" id="PS50191">
    <property type="entry name" value="CRAL_TRIO"/>
    <property type="match status" value="1"/>
</dbReference>
<dbReference type="InterPro" id="IPR036865">
    <property type="entry name" value="CRAL-TRIO_dom_sf"/>
</dbReference>
<dbReference type="SMART" id="SM00506">
    <property type="entry name" value="A1pp"/>
    <property type="match status" value="1"/>
</dbReference>
<dbReference type="SMART" id="SM00516">
    <property type="entry name" value="SEC14"/>
    <property type="match status" value="1"/>
</dbReference>
<evidence type="ECO:0000256" key="1">
    <source>
        <dbReference type="ARBA" id="ARBA00008355"/>
    </source>
</evidence>
<accession>A0AAW0WU80</accession>
<dbReference type="InterPro" id="IPR043472">
    <property type="entry name" value="Macro_dom-like"/>
</dbReference>
<name>A0AAW0WU80_CHEQU</name>